<dbReference type="Pfam" id="PF01909">
    <property type="entry name" value="NTP_transf_2"/>
    <property type="match status" value="1"/>
</dbReference>
<organism evidence="2 3">
    <name type="scientific">Archaeoglobus veneficus (strain DSM 11195 / SNP6)</name>
    <dbReference type="NCBI Taxonomy" id="693661"/>
    <lineage>
        <taxon>Archaea</taxon>
        <taxon>Methanobacteriati</taxon>
        <taxon>Methanobacteriota</taxon>
        <taxon>Archaeoglobi</taxon>
        <taxon>Archaeoglobales</taxon>
        <taxon>Archaeoglobaceae</taxon>
        <taxon>Archaeoglobus</taxon>
    </lineage>
</organism>
<proteinExistence type="predicted"/>
<dbReference type="InterPro" id="IPR043519">
    <property type="entry name" value="NT_sf"/>
</dbReference>
<dbReference type="Proteomes" id="UP000008136">
    <property type="component" value="Chromosome"/>
</dbReference>
<accession>F2KQD1</accession>
<dbReference type="OrthoDB" id="9287at2157"/>
<dbReference type="eggNOG" id="arCOG01201">
    <property type="taxonomic scope" value="Archaea"/>
</dbReference>
<dbReference type="STRING" id="693661.Arcve_0538"/>
<dbReference type="CDD" id="cd05403">
    <property type="entry name" value="NT_KNTase_like"/>
    <property type="match status" value="1"/>
</dbReference>
<dbReference type="PANTHER" id="PTHR33933">
    <property type="entry name" value="NUCLEOTIDYLTRANSFERASE"/>
    <property type="match status" value="1"/>
</dbReference>
<dbReference type="GO" id="GO:0016779">
    <property type="term" value="F:nucleotidyltransferase activity"/>
    <property type="evidence" value="ECO:0007669"/>
    <property type="project" value="InterPro"/>
</dbReference>
<dbReference type="InterPro" id="IPR052548">
    <property type="entry name" value="Type_VII_TA_antitoxin"/>
</dbReference>
<evidence type="ECO:0000313" key="3">
    <source>
        <dbReference type="Proteomes" id="UP000008136"/>
    </source>
</evidence>
<dbReference type="HOGENOM" id="CLU_130257_3_2_2"/>
<dbReference type="EMBL" id="CP002588">
    <property type="protein sequence ID" value="AEA46564.1"/>
    <property type="molecule type" value="Genomic_DNA"/>
</dbReference>
<dbReference type="KEGG" id="ave:Arcve_0538"/>
<feature type="domain" description="Polymerase nucleotidyl transferase" evidence="1">
    <location>
        <begin position="11"/>
        <end position="66"/>
    </location>
</feature>
<reference evidence="2 3" key="1">
    <citation type="submission" date="2011-03" db="EMBL/GenBank/DDBJ databases">
        <title>The complete genome of Archaeoglobus veneficus SNP6.</title>
        <authorList>
            <consortium name="US DOE Joint Genome Institute (JGI-PGF)"/>
            <person name="Lucas S."/>
            <person name="Copeland A."/>
            <person name="Lapidus A."/>
            <person name="Bruce D."/>
            <person name="Goodwin L."/>
            <person name="Pitluck S."/>
            <person name="Kyrpides N."/>
            <person name="Mavromatis K."/>
            <person name="Pagani I."/>
            <person name="Ivanova N."/>
            <person name="Mikhailova N."/>
            <person name="Lu M."/>
            <person name="Detter J.C."/>
            <person name="Tapia R."/>
            <person name="Han C."/>
            <person name="Land M."/>
            <person name="Hauser L."/>
            <person name="Markowitz V."/>
            <person name="Cheng J.-F."/>
            <person name="Hugenholtz P."/>
            <person name="Woyke T."/>
            <person name="Wu D."/>
            <person name="Spring S."/>
            <person name="Brambilla E."/>
            <person name="Klenk H.-P."/>
            <person name="Eisen J.A."/>
        </authorList>
    </citation>
    <scope>NUCLEOTIDE SEQUENCE [LARGE SCALE GENOMIC DNA]</scope>
    <source>
        <strain>SNP6</strain>
    </source>
</reference>
<keyword evidence="3" id="KW-1185">Reference proteome</keyword>
<dbReference type="InterPro" id="IPR002934">
    <property type="entry name" value="Polymerase_NTP_transf_dom"/>
</dbReference>
<dbReference type="RefSeq" id="WP_013683238.1">
    <property type="nucleotide sequence ID" value="NC_015320.1"/>
</dbReference>
<name>F2KQD1_ARCVS</name>
<evidence type="ECO:0000259" key="1">
    <source>
        <dbReference type="Pfam" id="PF01909"/>
    </source>
</evidence>
<sequence>MIKESYQKAIDEFVRRVRKYGDKIESIILFGSVARGEAREDSDIDILIISKGDSFDMQKRISEVVVEILLNTGIYISAKVISTEEYNLMRNINSSFFRNISKEGIVIG</sequence>
<evidence type="ECO:0000313" key="2">
    <source>
        <dbReference type="EMBL" id="AEA46564.1"/>
    </source>
</evidence>
<dbReference type="PANTHER" id="PTHR33933:SF3">
    <property type="entry name" value="PROTEIN ADENYLYLTRANSFERASE MJ0604-RELATED"/>
    <property type="match status" value="1"/>
</dbReference>
<gene>
    <name evidence="2" type="ordered locus">Arcve_0538</name>
</gene>
<protein>
    <submittedName>
        <fullName evidence="2">DNA polymerase beta domain protein region</fullName>
    </submittedName>
</protein>
<dbReference type="AlphaFoldDB" id="F2KQD1"/>
<dbReference type="Gene3D" id="3.30.460.10">
    <property type="entry name" value="Beta Polymerase, domain 2"/>
    <property type="match status" value="1"/>
</dbReference>
<dbReference type="GeneID" id="10393634"/>
<dbReference type="SUPFAM" id="SSF81301">
    <property type="entry name" value="Nucleotidyltransferase"/>
    <property type="match status" value="1"/>
</dbReference>